<keyword evidence="3" id="KW-0808">Transferase</keyword>
<evidence type="ECO:0000313" key="10">
    <source>
        <dbReference type="EMBL" id="RKP35309.1"/>
    </source>
</evidence>
<evidence type="ECO:0000256" key="8">
    <source>
        <dbReference type="ARBA" id="ARBA00048679"/>
    </source>
</evidence>
<keyword evidence="4" id="KW-0547">Nucleotide-binding</keyword>
<dbReference type="PANTHER" id="PTHR22967">
    <property type="entry name" value="SERINE/THREONINE PROTEIN KINASE"/>
    <property type="match status" value="1"/>
</dbReference>
<reference evidence="11" key="1">
    <citation type="journal article" date="2018" name="Nat. Microbiol.">
        <title>Leveraging single-cell genomics to expand the fungal tree of life.</title>
        <authorList>
            <person name="Ahrendt S.R."/>
            <person name="Quandt C.A."/>
            <person name="Ciobanu D."/>
            <person name="Clum A."/>
            <person name="Salamov A."/>
            <person name="Andreopoulos B."/>
            <person name="Cheng J.F."/>
            <person name="Woyke T."/>
            <person name="Pelin A."/>
            <person name="Henrissat B."/>
            <person name="Reynolds N.K."/>
            <person name="Benny G.L."/>
            <person name="Smith M.E."/>
            <person name="James T.Y."/>
            <person name="Grigoriev I.V."/>
        </authorList>
    </citation>
    <scope>NUCLEOTIDE SEQUENCE [LARGE SCALE GENOMIC DNA]</scope>
    <source>
        <strain evidence="11">RSA 468</strain>
    </source>
</reference>
<dbReference type="AlphaFoldDB" id="A0A4V1J4E8"/>
<feature type="non-terminal residue" evidence="10">
    <location>
        <position position="304"/>
    </location>
</feature>
<dbReference type="EC" id="2.7.11.1" evidence="1"/>
<dbReference type="InterPro" id="IPR008271">
    <property type="entry name" value="Ser/Thr_kinase_AS"/>
</dbReference>
<evidence type="ECO:0000256" key="4">
    <source>
        <dbReference type="ARBA" id="ARBA00022741"/>
    </source>
</evidence>
<protein>
    <recommendedName>
        <fullName evidence="1">non-specific serine/threonine protein kinase</fullName>
        <ecNumber evidence="1">2.7.11.1</ecNumber>
    </recommendedName>
</protein>
<sequence length="304" mass="34428">MDLKDHQGLSDDEAFIERGIYPPGTELTVDTQAVVVQKLLAQGGKAHVYTVEVPALNQVAVLKRTAAADLAELQILNQEVNILRTLPSHSNTIGFLAAASAPLPDSPGFELLILLEYCSAGNLVELLNRRMHKRLEESEILRIFSHICQAVAHLHYQDPPIIHRDLKPENILISSNHTRFVLCDFGSCTRERIRGGTQLTRKQVGDLEEDVQLNTTLEYRAPELIDLYLKYGLTEKIDIWALGVLFYKLCYLVTPFEETGELAILNGRYQFPDSPVYSEDTCSLIRWMLQEDPRDRPDIFQLTE</sequence>
<keyword evidence="2" id="KW-0723">Serine/threonine-protein kinase</keyword>
<evidence type="ECO:0000259" key="9">
    <source>
        <dbReference type="PROSITE" id="PS50011"/>
    </source>
</evidence>
<dbReference type="PROSITE" id="PS00108">
    <property type="entry name" value="PROTEIN_KINASE_ST"/>
    <property type="match status" value="1"/>
</dbReference>
<accession>A0A4V1J4E8</accession>
<comment type="catalytic activity">
    <reaction evidence="7">
        <text>L-threonyl-[protein] + ATP = O-phospho-L-threonyl-[protein] + ADP + H(+)</text>
        <dbReference type="Rhea" id="RHEA:46608"/>
        <dbReference type="Rhea" id="RHEA-COMP:11060"/>
        <dbReference type="Rhea" id="RHEA-COMP:11605"/>
        <dbReference type="ChEBI" id="CHEBI:15378"/>
        <dbReference type="ChEBI" id="CHEBI:30013"/>
        <dbReference type="ChEBI" id="CHEBI:30616"/>
        <dbReference type="ChEBI" id="CHEBI:61977"/>
        <dbReference type="ChEBI" id="CHEBI:456216"/>
        <dbReference type="EC" id="2.7.11.1"/>
    </reaction>
</comment>
<keyword evidence="6" id="KW-0067">ATP-binding</keyword>
<dbReference type="GO" id="GO:0005524">
    <property type="term" value="F:ATP binding"/>
    <property type="evidence" value="ECO:0007669"/>
    <property type="project" value="UniProtKB-KW"/>
</dbReference>
<organism evidence="10 11">
    <name type="scientific">Dimargaris cristalligena</name>
    <dbReference type="NCBI Taxonomy" id="215637"/>
    <lineage>
        <taxon>Eukaryota</taxon>
        <taxon>Fungi</taxon>
        <taxon>Fungi incertae sedis</taxon>
        <taxon>Zoopagomycota</taxon>
        <taxon>Kickxellomycotina</taxon>
        <taxon>Dimargaritomycetes</taxon>
        <taxon>Dimargaritales</taxon>
        <taxon>Dimargaritaceae</taxon>
        <taxon>Dimargaris</taxon>
    </lineage>
</organism>
<evidence type="ECO:0000256" key="2">
    <source>
        <dbReference type="ARBA" id="ARBA00022527"/>
    </source>
</evidence>
<dbReference type="GO" id="GO:0005737">
    <property type="term" value="C:cytoplasm"/>
    <property type="evidence" value="ECO:0007669"/>
    <property type="project" value="TreeGrafter"/>
</dbReference>
<evidence type="ECO:0000256" key="5">
    <source>
        <dbReference type="ARBA" id="ARBA00022777"/>
    </source>
</evidence>
<evidence type="ECO:0000256" key="6">
    <source>
        <dbReference type="ARBA" id="ARBA00022840"/>
    </source>
</evidence>
<dbReference type="GO" id="GO:0004674">
    <property type="term" value="F:protein serine/threonine kinase activity"/>
    <property type="evidence" value="ECO:0007669"/>
    <property type="project" value="UniProtKB-KW"/>
</dbReference>
<dbReference type="PROSITE" id="PS50011">
    <property type="entry name" value="PROTEIN_KINASE_DOM"/>
    <property type="match status" value="1"/>
</dbReference>
<dbReference type="InterPro" id="IPR011009">
    <property type="entry name" value="Kinase-like_dom_sf"/>
</dbReference>
<dbReference type="InterPro" id="IPR000719">
    <property type="entry name" value="Prot_kinase_dom"/>
</dbReference>
<evidence type="ECO:0000256" key="3">
    <source>
        <dbReference type="ARBA" id="ARBA00022679"/>
    </source>
</evidence>
<gene>
    <name evidence="10" type="ORF">BJ085DRAFT_15140</name>
</gene>
<dbReference type="GO" id="GO:0000147">
    <property type="term" value="P:actin cortical patch assembly"/>
    <property type="evidence" value="ECO:0007669"/>
    <property type="project" value="TreeGrafter"/>
</dbReference>
<dbReference type="EMBL" id="ML002903">
    <property type="protein sequence ID" value="RKP35309.1"/>
    <property type="molecule type" value="Genomic_DNA"/>
</dbReference>
<keyword evidence="5 10" id="KW-0418">Kinase</keyword>
<comment type="catalytic activity">
    <reaction evidence="8">
        <text>L-seryl-[protein] + ATP = O-phospho-L-seryl-[protein] + ADP + H(+)</text>
        <dbReference type="Rhea" id="RHEA:17989"/>
        <dbReference type="Rhea" id="RHEA-COMP:9863"/>
        <dbReference type="Rhea" id="RHEA-COMP:11604"/>
        <dbReference type="ChEBI" id="CHEBI:15378"/>
        <dbReference type="ChEBI" id="CHEBI:29999"/>
        <dbReference type="ChEBI" id="CHEBI:30616"/>
        <dbReference type="ChEBI" id="CHEBI:83421"/>
        <dbReference type="ChEBI" id="CHEBI:456216"/>
        <dbReference type="EC" id="2.7.11.1"/>
    </reaction>
</comment>
<dbReference type="STRING" id="215637.A0A4V1J4E8"/>
<feature type="domain" description="Protein kinase" evidence="9">
    <location>
        <begin position="34"/>
        <end position="304"/>
    </location>
</feature>
<dbReference type="Proteomes" id="UP000268162">
    <property type="component" value="Unassembled WGS sequence"/>
</dbReference>
<dbReference type="GO" id="GO:0007015">
    <property type="term" value="P:actin filament organization"/>
    <property type="evidence" value="ECO:0007669"/>
    <property type="project" value="TreeGrafter"/>
</dbReference>
<keyword evidence="11" id="KW-1185">Reference proteome</keyword>
<dbReference type="Pfam" id="PF00069">
    <property type="entry name" value="Pkinase"/>
    <property type="match status" value="1"/>
</dbReference>
<evidence type="ECO:0000256" key="1">
    <source>
        <dbReference type="ARBA" id="ARBA00012513"/>
    </source>
</evidence>
<name>A0A4V1J4E8_9FUNG</name>
<proteinExistence type="predicted"/>
<evidence type="ECO:0000313" key="11">
    <source>
        <dbReference type="Proteomes" id="UP000268162"/>
    </source>
</evidence>
<dbReference type="Gene3D" id="1.10.510.10">
    <property type="entry name" value="Transferase(Phosphotransferase) domain 1"/>
    <property type="match status" value="1"/>
</dbReference>
<evidence type="ECO:0000256" key="7">
    <source>
        <dbReference type="ARBA" id="ARBA00047899"/>
    </source>
</evidence>
<dbReference type="SUPFAM" id="SSF56112">
    <property type="entry name" value="Protein kinase-like (PK-like)"/>
    <property type="match status" value="1"/>
</dbReference>
<dbReference type="PANTHER" id="PTHR22967:SF57">
    <property type="entry name" value="AUXILIN, ISOFORM A-RELATED"/>
    <property type="match status" value="1"/>
</dbReference>
<dbReference type="SMART" id="SM00220">
    <property type="entry name" value="S_TKc"/>
    <property type="match status" value="1"/>
</dbReference>